<reference evidence="2 3" key="1">
    <citation type="submission" date="2019-02" db="EMBL/GenBank/DDBJ databases">
        <title>Deep-cultivation of Planctomycetes and their phenomic and genomic characterization uncovers novel biology.</title>
        <authorList>
            <person name="Wiegand S."/>
            <person name="Jogler M."/>
            <person name="Boedeker C."/>
            <person name="Pinto D."/>
            <person name="Vollmers J."/>
            <person name="Rivas-Marin E."/>
            <person name="Kohn T."/>
            <person name="Peeters S.H."/>
            <person name="Heuer A."/>
            <person name="Rast P."/>
            <person name="Oberbeckmann S."/>
            <person name="Bunk B."/>
            <person name="Jeske O."/>
            <person name="Meyerdierks A."/>
            <person name="Storesund J.E."/>
            <person name="Kallscheuer N."/>
            <person name="Luecker S."/>
            <person name="Lage O.M."/>
            <person name="Pohl T."/>
            <person name="Merkel B.J."/>
            <person name="Hornburger P."/>
            <person name="Mueller R.-W."/>
            <person name="Bruemmer F."/>
            <person name="Labrenz M."/>
            <person name="Spormann A.M."/>
            <person name="Op den Camp H."/>
            <person name="Overmann J."/>
            <person name="Amann R."/>
            <person name="Jetten M.S.M."/>
            <person name="Mascher T."/>
            <person name="Medema M.H."/>
            <person name="Devos D.P."/>
            <person name="Kaster A.-K."/>
            <person name="Ovreas L."/>
            <person name="Rohde M."/>
            <person name="Galperin M.Y."/>
            <person name="Jogler C."/>
        </authorList>
    </citation>
    <scope>NUCLEOTIDE SEQUENCE [LARGE SCALE GENOMIC DNA]</scope>
    <source>
        <strain evidence="2 3">Pan181</strain>
    </source>
</reference>
<protein>
    <submittedName>
        <fullName evidence="2">O-acetyl-ADP-ribose deacetylase</fullName>
        <ecNumber evidence="2">3.5.1.-</ecNumber>
    </submittedName>
</protein>
<dbReference type="RefSeq" id="WP_145247141.1">
    <property type="nucleotide sequence ID" value="NZ_CP036278.1"/>
</dbReference>
<evidence type="ECO:0000313" key="3">
    <source>
        <dbReference type="Proteomes" id="UP000315750"/>
    </source>
</evidence>
<dbReference type="SUPFAM" id="SSF52949">
    <property type="entry name" value="Macro domain-like"/>
    <property type="match status" value="1"/>
</dbReference>
<dbReference type="PANTHER" id="PTHR11106">
    <property type="entry name" value="GANGLIOSIDE INDUCED DIFFERENTIATION ASSOCIATED PROTEIN 2-RELATED"/>
    <property type="match status" value="1"/>
</dbReference>
<dbReference type="OrthoDB" id="6194521at2"/>
<organism evidence="2 3">
    <name type="scientific">Aeoliella mucimassa</name>
    <dbReference type="NCBI Taxonomy" id="2527972"/>
    <lineage>
        <taxon>Bacteria</taxon>
        <taxon>Pseudomonadati</taxon>
        <taxon>Planctomycetota</taxon>
        <taxon>Planctomycetia</taxon>
        <taxon>Pirellulales</taxon>
        <taxon>Lacipirellulaceae</taxon>
        <taxon>Aeoliella</taxon>
    </lineage>
</organism>
<dbReference type="Pfam" id="PF01661">
    <property type="entry name" value="Macro"/>
    <property type="match status" value="1"/>
</dbReference>
<evidence type="ECO:0000313" key="2">
    <source>
        <dbReference type="EMBL" id="QDU56387.1"/>
    </source>
</evidence>
<dbReference type="AlphaFoldDB" id="A0A518ANU0"/>
<dbReference type="Gene3D" id="3.40.220.10">
    <property type="entry name" value="Leucine Aminopeptidase, subunit E, domain 1"/>
    <property type="match status" value="1"/>
</dbReference>
<feature type="domain" description="Macro" evidence="1">
    <location>
        <begin position="1"/>
        <end position="176"/>
    </location>
</feature>
<name>A0A518ANU0_9BACT</name>
<dbReference type="EMBL" id="CP036278">
    <property type="protein sequence ID" value="QDU56387.1"/>
    <property type="molecule type" value="Genomic_DNA"/>
</dbReference>
<dbReference type="PROSITE" id="PS51154">
    <property type="entry name" value="MACRO"/>
    <property type="match status" value="1"/>
</dbReference>
<dbReference type="SMART" id="SM00506">
    <property type="entry name" value="A1pp"/>
    <property type="match status" value="1"/>
</dbReference>
<dbReference type="EC" id="3.5.1.-" evidence="2"/>
<keyword evidence="3" id="KW-1185">Reference proteome</keyword>
<dbReference type="CDD" id="cd02908">
    <property type="entry name" value="Macro_OAADPr_deacetylase"/>
    <property type="match status" value="1"/>
</dbReference>
<sequence length="177" mass="19014">MQRIRIVKGDITTLKVDAVVNAANERMLGGGGVDGAIHQAAGPKLLAACEQVPTVAPEVRCPTGEARITPGFNLPANWVIHTVGPVWHGGQQGEAGKLAKCYQSCLSLAFEHDIRSVAFPAISCGVYRFPPQQAAEIARRETEKFLAKNDSVDEVLFVAFEPSMVEVMEQVAESSNL</sequence>
<dbReference type="InterPro" id="IPR002589">
    <property type="entry name" value="Macro_dom"/>
</dbReference>
<keyword evidence="2" id="KW-0378">Hydrolase</keyword>
<dbReference type="GO" id="GO:0016787">
    <property type="term" value="F:hydrolase activity"/>
    <property type="evidence" value="ECO:0007669"/>
    <property type="project" value="UniProtKB-KW"/>
</dbReference>
<dbReference type="Proteomes" id="UP000315750">
    <property type="component" value="Chromosome"/>
</dbReference>
<dbReference type="PANTHER" id="PTHR11106:SF27">
    <property type="entry name" value="MACRO DOMAIN-CONTAINING PROTEIN"/>
    <property type="match status" value="1"/>
</dbReference>
<accession>A0A518ANU0</accession>
<dbReference type="InterPro" id="IPR043472">
    <property type="entry name" value="Macro_dom-like"/>
</dbReference>
<dbReference type="KEGG" id="amuc:Pan181_25960"/>
<proteinExistence type="predicted"/>
<gene>
    <name evidence="2" type="primary">ymdB</name>
    <name evidence="2" type="ORF">Pan181_25960</name>
</gene>
<dbReference type="NCBIfam" id="NF001664">
    <property type="entry name" value="PRK00431.1-6"/>
    <property type="match status" value="1"/>
</dbReference>
<evidence type="ECO:0000259" key="1">
    <source>
        <dbReference type="PROSITE" id="PS51154"/>
    </source>
</evidence>